<dbReference type="GO" id="GO:0000976">
    <property type="term" value="F:transcription cis-regulatory region binding"/>
    <property type="evidence" value="ECO:0007669"/>
    <property type="project" value="TreeGrafter"/>
</dbReference>
<dbReference type="InterPro" id="IPR039739">
    <property type="entry name" value="MAG2/RNF10"/>
</dbReference>
<reference evidence="4" key="2">
    <citation type="journal article" date="2015" name="Data Brief">
        <title>Shoot transcriptome of the giant reed, Arundo donax.</title>
        <authorList>
            <person name="Barrero R.A."/>
            <person name="Guerrero F.D."/>
            <person name="Moolhuijzen P."/>
            <person name="Goolsby J.A."/>
            <person name="Tidwell J."/>
            <person name="Bellgard S.E."/>
            <person name="Bellgard M.I."/>
        </authorList>
    </citation>
    <scope>NUCLEOTIDE SEQUENCE</scope>
    <source>
        <tissue evidence="4">Shoot tissue taken approximately 20 cm above the soil surface</tissue>
    </source>
</reference>
<evidence type="ECO:0000256" key="1">
    <source>
        <dbReference type="ARBA" id="ARBA00004496"/>
    </source>
</evidence>
<evidence type="ECO:0000256" key="2">
    <source>
        <dbReference type="ARBA" id="ARBA00022490"/>
    </source>
</evidence>
<evidence type="ECO:0000313" key="4">
    <source>
        <dbReference type="EMBL" id="JAE10430.1"/>
    </source>
</evidence>
<feature type="compositionally biased region" description="Polar residues" evidence="3">
    <location>
        <begin position="130"/>
        <end position="140"/>
    </location>
</feature>
<dbReference type="EMBL" id="GBRH01187466">
    <property type="protein sequence ID" value="JAE10430.1"/>
    <property type="molecule type" value="Transcribed_RNA"/>
</dbReference>
<organism evidence="4">
    <name type="scientific">Arundo donax</name>
    <name type="common">Giant reed</name>
    <name type="synonym">Donax arundinaceus</name>
    <dbReference type="NCBI Taxonomy" id="35708"/>
    <lineage>
        <taxon>Eukaryota</taxon>
        <taxon>Viridiplantae</taxon>
        <taxon>Streptophyta</taxon>
        <taxon>Embryophyta</taxon>
        <taxon>Tracheophyta</taxon>
        <taxon>Spermatophyta</taxon>
        <taxon>Magnoliopsida</taxon>
        <taxon>Liliopsida</taxon>
        <taxon>Poales</taxon>
        <taxon>Poaceae</taxon>
        <taxon>PACMAD clade</taxon>
        <taxon>Arundinoideae</taxon>
        <taxon>Arundineae</taxon>
        <taxon>Arundo</taxon>
    </lineage>
</organism>
<dbReference type="GO" id="GO:0045944">
    <property type="term" value="P:positive regulation of transcription by RNA polymerase II"/>
    <property type="evidence" value="ECO:0007669"/>
    <property type="project" value="TreeGrafter"/>
</dbReference>
<evidence type="ECO:0000256" key="3">
    <source>
        <dbReference type="SAM" id="MobiDB-lite"/>
    </source>
</evidence>
<feature type="region of interest" description="Disordered" evidence="3">
    <location>
        <begin position="89"/>
        <end position="117"/>
    </location>
</feature>
<protein>
    <submittedName>
        <fullName evidence="4">Uncharacterized protein</fullName>
    </submittedName>
</protein>
<reference evidence="4" key="1">
    <citation type="submission" date="2014-09" db="EMBL/GenBank/DDBJ databases">
        <authorList>
            <person name="Magalhaes I.L.F."/>
            <person name="Oliveira U."/>
            <person name="Santos F.R."/>
            <person name="Vidigal T.H.D.A."/>
            <person name="Brescovit A.D."/>
            <person name="Santos A.J."/>
        </authorList>
    </citation>
    <scope>NUCLEOTIDE SEQUENCE</scope>
    <source>
        <tissue evidence="4">Shoot tissue taken approximately 20 cm above the soil surface</tissue>
    </source>
</reference>
<accession>A0A0A9FBJ5</accession>
<keyword evidence="2" id="KW-0963">Cytoplasm</keyword>
<comment type="subcellular location">
    <subcellularLocation>
        <location evidence="1">Cytoplasm</location>
    </subcellularLocation>
</comment>
<dbReference type="PANTHER" id="PTHR12983:SF9">
    <property type="entry name" value="E3 UBIQUITIN-PROTEIN LIGASE RNF10"/>
    <property type="match status" value="1"/>
</dbReference>
<dbReference type="GO" id="GO:0005737">
    <property type="term" value="C:cytoplasm"/>
    <property type="evidence" value="ECO:0007669"/>
    <property type="project" value="UniProtKB-SubCell"/>
</dbReference>
<name>A0A0A9FBJ5_ARUDO</name>
<feature type="compositionally biased region" description="Basic and acidic residues" evidence="3">
    <location>
        <begin position="15"/>
        <end position="25"/>
    </location>
</feature>
<feature type="region of interest" description="Disordered" evidence="3">
    <location>
        <begin position="1"/>
        <end position="26"/>
    </location>
</feature>
<sequence length="165" mass="17729">MDEIKKREKQRKQTAKKEERDRVKAEVAAAAQASAMRFEHTNYSHSHNDVMFSLDDFEALGNNAGPSTSPPASERKLFSDVARLGFASAQDSPPLRVETGCASGQNESARDQGPSATPALSFASIISSTRTGTDNCSEVQKPNGVGKKGKKPTRALLSTGGGRRY</sequence>
<dbReference type="AlphaFoldDB" id="A0A0A9FBJ5"/>
<dbReference type="PANTHER" id="PTHR12983">
    <property type="entry name" value="RING FINGER 10 FAMILY MEMBER"/>
    <property type="match status" value="1"/>
</dbReference>
<feature type="region of interest" description="Disordered" evidence="3">
    <location>
        <begin position="130"/>
        <end position="165"/>
    </location>
</feature>
<proteinExistence type="predicted"/>